<dbReference type="Proteomes" id="UP001162483">
    <property type="component" value="Unassembled WGS sequence"/>
</dbReference>
<evidence type="ECO:0000256" key="1">
    <source>
        <dbReference type="ARBA" id="ARBA00004236"/>
    </source>
</evidence>
<dbReference type="PANTHER" id="PTHR16983">
    <property type="entry name" value="UPAR/LY6 DOMAIN-CONTAINING PROTEIN"/>
    <property type="match status" value="1"/>
</dbReference>
<dbReference type="Gene3D" id="2.10.60.10">
    <property type="entry name" value="CD59"/>
    <property type="match status" value="1"/>
</dbReference>
<accession>A0ABN9HUR5</accession>
<dbReference type="InterPro" id="IPR045860">
    <property type="entry name" value="Snake_toxin-like_sf"/>
</dbReference>
<evidence type="ECO:0000313" key="7">
    <source>
        <dbReference type="EMBL" id="CAI9624668.1"/>
    </source>
</evidence>
<evidence type="ECO:0000256" key="2">
    <source>
        <dbReference type="ARBA" id="ARBA00022475"/>
    </source>
</evidence>
<dbReference type="InterPro" id="IPR016054">
    <property type="entry name" value="LY6_UPA_recep-like"/>
</dbReference>
<dbReference type="Pfam" id="PF00087">
    <property type="entry name" value="Toxin_TOLIP"/>
    <property type="match status" value="1"/>
</dbReference>
<dbReference type="PANTHER" id="PTHR16983:SF13">
    <property type="entry name" value="LYMPHOCYTE ANTIGEN 6E"/>
    <property type="match status" value="1"/>
</dbReference>
<evidence type="ECO:0000256" key="3">
    <source>
        <dbReference type="ARBA" id="ARBA00022729"/>
    </source>
</evidence>
<sequence>HLCTPEYTHSTWETAFLCWRISYSLQCYTCSIETSNSKCMTATTCSSGYDYCMTNVITATLVVITSTVISKMCAPTCTPNSTTISGSTDSRSCCTTDLCNTSG</sequence>
<dbReference type="EMBL" id="CATNWA010021973">
    <property type="protein sequence ID" value="CAI9624668.1"/>
    <property type="molecule type" value="Genomic_DNA"/>
</dbReference>
<evidence type="ECO:0000259" key="6">
    <source>
        <dbReference type="SMART" id="SM00134"/>
    </source>
</evidence>
<evidence type="ECO:0000256" key="4">
    <source>
        <dbReference type="ARBA" id="ARBA00023136"/>
    </source>
</evidence>
<dbReference type="SMART" id="SM00134">
    <property type="entry name" value="LU"/>
    <property type="match status" value="1"/>
</dbReference>
<dbReference type="PROSITE" id="PS00983">
    <property type="entry name" value="LY6_UPAR"/>
    <property type="match status" value="1"/>
</dbReference>
<organism evidence="7 8">
    <name type="scientific">Staurois parvus</name>
    <dbReference type="NCBI Taxonomy" id="386267"/>
    <lineage>
        <taxon>Eukaryota</taxon>
        <taxon>Metazoa</taxon>
        <taxon>Chordata</taxon>
        <taxon>Craniata</taxon>
        <taxon>Vertebrata</taxon>
        <taxon>Euteleostomi</taxon>
        <taxon>Amphibia</taxon>
        <taxon>Batrachia</taxon>
        <taxon>Anura</taxon>
        <taxon>Neobatrachia</taxon>
        <taxon>Ranoidea</taxon>
        <taxon>Ranidae</taxon>
        <taxon>Staurois</taxon>
    </lineage>
</organism>
<protein>
    <recommendedName>
        <fullName evidence="6">UPAR/Ly6 domain-containing protein</fullName>
    </recommendedName>
</protein>
<feature type="domain" description="UPAR/Ly6" evidence="6">
    <location>
        <begin position="25"/>
        <end position="103"/>
    </location>
</feature>
<name>A0ABN9HUR5_9NEOB</name>
<keyword evidence="2" id="KW-1003">Cell membrane</keyword>
<keyword evidence="4" id="KW-0472">Membrane</keyword>
<evidence type="ECO:0000256" key="5">
    <source>
        <dbReference type="ARBA" id="ARBA00023180"/>
    </source>
</evidence>
<dbReference type="InterPro" id="IPR035076">
    <property type="entry name" value="Toxin/TOLIP"/>
</dbReference>
<dbReference type="InterPro" id="IPR018363">
    <property type="entry name" value="CD59_antigen_CS"/>
</dbReference>
<dbReference type="SUPFAM" id="SSF57302">
    <property type="entry name" value="Snake toxin-like"/>
    <property type="match status" value="1"/>
</dbReference>
<comment type="caution">
    <text evidence="7">The sequence shown here is derived from an EMBL/GenBank/DDBJ whole genome shotgun (WGS) entry which is preliminary data.</text>
</comment>
<keyword evidence="5" id="KW-0325">Glycoprotein</keyword>
<evidence type="ECO:0000313" key="8">
    <source>
        <dbReference type="Proteomes" id="UP001162483"/>
    </source>
</evidence>
<proteinExistence type="predicted"/>
<comment type="subcellular location">
    <subcellularLocation>
        <location evidence="1">Cell membrane</location>
    </subcellularLocation>
</comment>
<keyword evidence="8" id="KW-1185">Reference proteome</keyword>
<feature type="non-terminal residue" evidence="7">
    <location>
        <position position="103"/>
    </location>
</feature>
<keyword evidence="3" id="KW-0732">Signal</keyword>
<gene>
    <name evidence="7" type="ORF">SPARVUS_LOCUS16734972</name>
</gene>
<feature type="non-terminal residue" evidence="7">
    <location>
        <position position="1"/>
    </location>
</feature>
<reference evidence="7" key="1">
    <citation type="submission" date="2023-05" db="EMBL/GenBank/DDBJ databases">
        <authorList>
            <person name="Stuckert A."/>
        </authorList>
    </citation>
    <scope>NUCLEOTIDE SEQUENCE</scope>
</reference>
<dbReference type="InterPro" id="IPR051110">
    <property type="entry name" value="Ly-6/neurotoxin-like_GPI-ap"/>
</dbReference>